<evidence type="ECO:0000313" key="3">
    <source>
        <dbReference type="Proteomes" id="UP000005239"/>
    </source>
</evidence>
<dbReference type="GO" id="GO:0042329">
    <property type="term" value="F:structural constituent of collagen and cuticulin-based cuticle"/>
    <property type="evidence" value="ECO:0000318"/>
    <property type="project" value="GO_Central"/>
</dbReference>
<dbReference type="GO" id="GO:0060102">
    <property type="term" value="C:cuticular extracellular matrix"/>
    <property type="evidence" value="ECO:0000318"/>
    <property type="project" value="GO_Central"/>
</dbReference>
<feature type="compositionally biased region" description="Low complexity" evidence="1">
    <location>
        <begin position="432"/>
        <end position="441"/>
    </location>
</feature>
<dbReference type="OrthoDB" id="6380629at2759"/>
<accession>A0A8R1YC37</accession>
<proteinExistence type="predicted"/>
<dbReference type="Pfam" id="PF01391">
    <property type="entry name" value="Collagen"/>
    <property type="match status" value="2"/>
</dbReference>
<evidence type="ECO:0000256" key="1">
    <source>
        <dbReference type="SAM" id="MobiDB-lite"/>
    </source>
</evidence>
<sequence length="465" mass="46858">MARAGRLSSLPTLPLTFSPFVPPFTALPPSSSSHCPGTVHKADLPGSTRHPQPQPHCKLFSISLVYRTFIIATVLLPYPFQMGLHFATGSVMACSGLTLLVSLFAITAIYNDVSNIWSELDAEMDNFKSITDDLWTDMVKLGAGTPTTRAKRQGQYGGYGATGSNPGYPSGGGPGVPNGPANPRFPGGSTPPDFPNGGFPGFPNSGFPGFPGGPNSNGGSQCQCSTEENRCPPGPDGPMGIVGNNGVAGVPGKDGVDGLDAENSENYGTQGCFTCPQGPLGPQGPGGSTGMRGMRGAKGASGMPGRDGHPGHPGEMGPMGAPGADGKSGNPGDRGHDGEKPIGRKGNRGPPGPQGREGPAGIRGRDAPAGPQGPVGEPGIQGYQGAAGADGEEGPQGPQGKLGPDAEYCPCPAREGDAPSGTWRIPGESRGHSAAAHGGSASADATYAGYSAAGTNSGQPPYRRI</sequence>
<feature type="compositionally biased region" description="Low complexity" evidence="1">
    <location>
        <begin position="313"/>
        <end position="325"/>
    </location>
</feature>
<organism evidence="2 3">
    <name type="scientific">Pristionchus pacificus</name>
    <name type="common">Parasitic nematode worm</name>
    <dbReference type="NCBI Taxonomy" id="54126"/>
    <lineage>
        <taxon>Eukaryota</taxon>
        <taxon>Metazoa</taxon>
        <taxon>Ecdysozoa</taxon>
        <taxon>Nematoda</taxon>
        <taxon>Chromadorea</taxon>
        <taxon>Rhabditida</taxon>
        <taxon>Rhabditina</taxon>
        <taxon>Diplogasteromorpha</taxon>
        <taxon>Diplogasteroidea</taxon>
        <taxon>Neodiplogasteridae</taxon>
        <taxon>Pristionchus</taxon>
    </lineage>
</organism>
<dbReference type="InterPro" id="IPR008160">
    <property type="entry name" value="Collagen"/>
</dbReference>
<accession>A0A2A6C9F6</accession>
<dbReference type="SMART" id="SM01088">
    <property type="entry name" value="Col_cuticle_N"/>
    <property type="match status" value="1"/>
</dbReference>
<keyword evidence="3" id="KW-1185">Reference proteome</keyword>
<dbReference type="EnsemblMetazoa" id="PPA17896.1">
    <property type="protein sequence ID" value="PPA17896.1"/>
    <property type="gene ID" value="WBGene00107450"/>
</dbReference>
<evidence type="ECO:0000313" key="2">
    <source>
        <dbReference type="EnsemblMetazoa" id="PPA17896.1"/>
    </source>
</evidence>
<protein>
    <submittedName>
        <fullName evidence="2">Collagen</fullName>
    </submittedName>
</protein>
<reference evidence="2" key="2">
    <citation type="submission" date="2022-06" db="UniProtKB">
        <authorList>
            <consortium name="EnsemblMetazoa"/>
        </authorList>
    </citation>
    <scope>IDENTIFICATION</scope>
    <source>
        <strain evidence="2">PS312</strain>
    </source>
</reference>
<feature type="compositionally biased region" description="Basic and acidic residues" evidence="1">
    <location>
        <begin position="333"/>
        <end position="342"/>
    </location>
</feature>
<dbReference type="AlphaFoldDB" id="A0A2A6C9F6"/>
<feature type="region of interest" description="Disordered" evidence="1">
    <location>
        <begin position="147"/>
        <end position="197"/>
    </location>
</feature>
<dbReference type="Proteomes" id="UP000005239">
    <property type="component" value="Unassembled WGS sequence"/>
</dbReference>
<dbReference type="PANTHER" id="PTHR24637">
    <property type="entry name" value="COLLAGEN"/>
    <property type="match status" value="1"/>
</dbReference>
<feature type="compositionally biased region" description="Gly residues" evidence="1">
    <location>
        <begin position="281"/>
        <end position="290"/>
    </location>
</feature>
<feature type="region of interest" description="Disordered" evidence="1">
    <location>
        <begin position="274"/>
        <end position="441"/>
    </location>
</feature>
<dbReference type="PANTHER" id="PTHR24637:SF393">
    <property type="entry name" value="CUTICLE COLLAGEN ROL-6"/>
    <property type="match status" value="1"/>
</dbReference>
<gene>
    <name evidence="2" type="primary">WBGene00107450</name>
</gene>
<dbReference type="InterPro" id="IPR002486">
    <property type="entry name" value="Col_cuticle_N"/>
</dbReference>
<dbReference type="Pfam" id="PF01484">
    <property type="entry name" value="Col_cuticle_N"/>
    <property type="match status" value="1"/>
</dbReference>
<name>A0A2A6C9F6_PRIPA</name>
<reference evidence="3" key="1">
    <citation type="journal article" date="2008" name="Nat. Genet.">
        <title>The Pristionchus pacificus genome provides a unique perspective on nematode lifestyle and parasitism.</title>
        <authorList>
            <person name="Dieterich C."/>
            <person name="Clifton S.W."/>
            <person name="Schuster L.N."/>
            <person name="Chinwalla A."/>
            <person name="Delehaunty K."/>
            <person name="Dinkelacker I."/>
            <person name="Fulton L."/>
            <person name="Fulton R."/>
            <person name="Godfrey J."/>
            <person name="Minx P."/>
            <person name="Mitreva M."/>
            <person name="Roeseler W."/>
            <person name="Tian H."/>
            <person name="Witte H."/>
            <person name="Yang S.P."/>
            <person name="Wilson R.K."/>
            <person name="Sommer R.J."/>
        </authorList>
    </citation>
    <scope>NUCLEOTIDE SEQUENCE [LARGE SCALE GENOMIC DNA]</scope>
    <source>
        <strain evidence="3">PS312</strain>
    </source>
</reference>